<dbReference type="InterPro" id="IPR011527">
    <property type="entry name" value="ABC1_TM_dom"/>
</dbReference>
<gene>
    <name evidence="7" type="ORF">NK718_10645</name>
</gene>
<evidence type="ECO:0000256" key="3">
    <source>
        <dbReference type="ARBA" id="ARBA00022989"/>
    </source>
</evidence>
<dbReference type="InterPro" id="IPR036640">
    <property type="entry name" value="ABC1_TM_sf"/>
</dbReference>
<evidence type="ECO:0000256" key="2">
    <source>
        <dbReference type="ARBA" id="ARBA00022692"/>
    </source>
</evidence>
<dbReference type="SUPFAM" id="SSF90123">
    <property type="entry name" value="ABC transporter transmembrane region"/>
    <property type="match status" value="1"/>
</dbReference>
<keyword evidence="2 5" id="KW-0812">Transmembrane</keyword>
<dbReference type="PANTHER" id="PTHR24221">
    <property type="entry name" value="ATP-BINDING CASSETTE SUB-FAMILY B"/>
    <property type="match status" value="1"/>
</dbReference>
<dbReference type="CDD" id="cd07346">
    <property type="entry name" value="ABC_6TM_exporters"/>
    <property type="match status" value="1"/>
</dbReference>
<proteinExistence type="predicted"/>
<keyword evidence="3 5" id="KW-1133">Transmembrane helix</keyword>
<keyword evidence="4 5" id="KW-0472">Membrane</keyword>
<dbReference type="Pfam" id="PF00664">
    <property type="entry name" value="ABC_membrane"/>
    <property type="match status" value="1"/>
</dbReference>
<dbReference type="Gene3D" id="3.40.50.300">
    <property type="entry name" value="P-loop containing nucleotide triphosphate hydrolases"/>
    <property type="match status" value="2"/>
</dbReference>
<evidence type="ECO:0000256" key="1">
    <source>
        <dbReference type="ARBA" id="ARBA00004651"/>
    </source>
</evidence>
<dbReference type="PROSITE" id="PS50929">
    <property type="entry name" value="ABC_TM1F"/>
    <property type="match status" value="1"/>
</dbReference>
<comment type="caution">
    <text evidence="7">The sequence shown here is derived from an EMBL/GenBank/DDBJ whole genome shotgun (WGS) entry which is preliminary data.</text>
</comment>
<feature type="transmembrane region" description="Helical" evidence="5">
    <location>
        <begin position="60"/>
        <end position="81"/>
    </location>
</feature>
<dbReference type="Gene3D" id="1.20.1560.10">
    <property type="entry name" value="ABC transporter type 1, transmembrane domain"/>
    <property type="match status" value="1"/>
</dbReference>
<evidence type="ECO:0000259" key="6">
    <source>
        <dbReference type="PROSITE" id="PS50929"/>
    </source>
</evidence>
<feature type="domain" description="ABC transmembrane type-1" evidence="6">
    <location>
        <begin position="64"/>
        <end position="328"/>
    </location>
</feature>
<dbReference type="SUPFAM" id="SSF52540">
    <property type="entry name" value="P-loop containing nucleoside triphosphate hydrolases"/>
    <property type="match status" value="1"/>
</dbReference>
<accession>A0ABT1LE13</accession>
<protein>
    <submittedName>
        <fullName evidence="7">ABC transporter transmembrane domain-containing protein</fullName>
    </submittedName>
</protein>
<feature type="transmembrane region" description="Helical" evidence="5">
    <location>
        <begin position="88"/>
        <end position="110"/>
    </location>
</feature>
<evidence type="ECO:0000313" key="8">
    <source>
        <dbReference type="Proteomes" id="UP001205890"/>
    </source>
</evidence>
<evidence type="ECO:0000256" key="5">
    <source>
        <dbReference type="SAM" id="Phobius"/>
    </source>
</evidence>
<dbReference type="Proteomes" id="UP001205890">
    <property type="component" value="Unassembled WGS sequence"/>
</dbReference>
<dbReference type="InterPro" id="IPR039421">
    <property type="entry name" value="Type_1_exporter"/>
</dbReference>
<dbReference type="RefSeq" id="WP_254741569.1">
    <property type="nucleotide sequence ID" value="NZ_JANCLU010000008.1"/>
</dbReference>
<evidence type="ECO:0000313" key="7">
    <source>
        <dbReference type="EMBL" id="MCP8938975.1"/>
    </source>
</evidence>
<feature type="transmembrane region" description="Helical" evidence="5">
    <location>
        <begin position="18"/>
        <end position="35"/>
    </location>
</feature>
<dbReference type="InterPro" id="IPR027417">
    <property type="entry name" value="P-loop_NTPase"/>
</dbReference>
<feature type="transmembrane region" description="Helical" evidence="5">
    <location>
        <begin position="282"/>
        <end position="300"/>
    </location>
</feature>
<dbReference type="EMBL" id="JANCLU010000008">
    <property type="protein sequence ID" value="MCP8938975.1"/>
    <property type="molecule type" value="Genomic_DNA"/>
</dbReference>
<sequence length="870" mass="95310">MEKNLFRYIWRHSAREQLVILAIVLVSMVFYFLSLDLPRTIVNDAIQGRAYGAAPTKTVLVWKLSLPAFLGGGETVLFSGVDMTRMQYLFALSGLFLLLVIVNGAFKYVINVRKGALGERVLQRMRSDLFAQLVRFTPEQFRNVKASEAATMIKDEVEPVGGFVGDAFIQPVFLGGQALTAMAFILLQSVPLGLIAGGIVLVQALVIPKLRREQLRLGKQRQLQSRALAGAVGEVVDSIAAVQDAGAVAYEQYRIDRRLETLYQIRFALYNRKFVVKFLNNFLAQITPFLFYLVGGYYALTGSLDIGQLVAVIAAYRDLPPPVKELIDWDQQRMDVDIKYEQVVEQFTAESPPVPLEGDDEIRLLSGTLDVKQLQVVDARNAVLLEPTTLSLNLPCHAVFLAQGGDAADLVARAIGAQITRYAGQVQIAGHTMALAPLRERGRRLGFVDRNPIIFNATIRANLLYALNQRRPERPTEDDEAWIDFEAAGARDAEDLDRRLVEALECVGLADGIYQMGLNAPIDAARYPDLPDAIARARPVVREVLAARGAAEFVESFDPQLYNRNATLGENLLFGVPRGKRTVLDLVTGPEMAPLLAAGGLIDRFVDIGRKIAEITVEIFSDLPPGSILFERFSFIASEDLPVFRDILARAGGGSGEQAAADRRALLGVALPYIESRHRLDLVDGELEARIVAARRDLMRALTARGSKEIEFYDPEHYCSLASIQDNLLFGRISFGAAGAGAEVMAAIRDTSARFGLELAILRVGLDSPAGYAGKLLSPYQRAAISVARDIVKSPDVLVLNEVTLGGSEAEMQEIVARIRARMAGRTLILVTRSEQMARGFDARAVFSGQRLVSFSAGAPLPAEPVSQIA</sequence>
<organism evidence="7 8">
    <name type="scientific">Alsobacter ponti</name>
    <dbReference type="NCBI Taxonomy" id="2962936"/>
    <lineage>
        <taxon>Bacteria</taxon>
        <taxon>Pseudomonadati</taxon>
        <taxon>Pseudomonadota</taxon>
        <taxon>Alphaproteobacteria</taxon>
        <taxon>Hyphomicrobiales</taxon>
        <taxon>Alsobacteraceae</taxon>
        <taxon>Alsobacter</taxon>
    </lineage>
</organism>
<dbReference type="PANTHER" id="PTHR24221:SF654">
    <property type="entry name" value="ATP-BINDING CASSETTE SUB-FAMILY B MEMBER 6"/>
    <property type="match status" value="1"/>
</dbReference>
<keyword evidence="8" id="KW-1185">Reference proteome</keyword>
<name>A0ABT1LE13_9HYPH</name>
<reference evidence="7 8" key="1">
    <citation type="submission" date="2022-07" db="EMBL/GenBank/DDBJ databases">
        <authorList>
            <person name="Li W.-J."/>
            <person name="Deng Q.-Q."/>
        </authorList>
    </citation>
    <scope>NUCLEOTIDE SEQUENCE [LARGE SCALE GENOMIC DNA]</scope>
    <source>
        <strain evidence="7 8">SYSU M60028</strain>
    </source>
</reference>
<feature type="transmembrane region" description="Helical" evidence="5">
    <location>
        <begin position="181"/>
        <end position="207"/>
    </location>
</feature>
<evidence type="ECO:0000256" key="4">
    <source>
        <dbReference type="ARBA" id="ARBA00023136"/>
    </source>
</evidence>
<comment type="subcellular location">
    <subcellularLocation>
        <location evidence="1">Cell membrane</location>
        <topology evidence="1">Multi-pass membrane protein</topology>
    </subcellularLocation>
</comment>